<protein>
    <submittedName>
        <fullName evidence="2">Uncharacterized protein</fullName>
    </submittedName>
</protein>
<dbReference type="Proteomes" id="UP000276834">
    <property type="component" value="Unassembled WGS sequence"/>
</dbReference>
<reference evidence="2 3" key="1">
    <citation type="journal article" date="2018" name="Proc. R. Soc. B">
        <title>A non-coding region near Follistatin controls head colour polymorphism in the Gouldian finch.</title>
        <authorList>
            <person name="Toomey M.B."/>
            <person name="Marques C.I."/>
            <person name="Andrade P."/>
            <person name="Araujo P.M."/>
            <person name="Sabatino S."/>
            <person name="Gazda M.A."/>
            <person name="Afonso S."/>
            <person name="Lopes R.J."/>
            <person name="Corbo J.C."/>
            <person name="Carneiro M."/>
        </authorList>
    </citation>
    <scope>NUCLEOTIDE SEQUENCE [LARGE SCALE GENOMIC DNA]</scope>
    <source>
        <strain evidence="2">Red01</strain>
        <tissue evidence="2">Muscle</tissue>
    </source>
</reference>
<evidence type="ECO:0000313" key="2">
    <source>
        <dbReference type="EMBL" id="RLW02981.1"/>
    </source>
</evidence>
<gene>
    <name evidence="2" type="ORF">DV515_00006821</name>
</gene>
<evidence type="ECO:0000313" key="3">
    <source>
        <dbReference type="Proteomes" id="UP000276834"/>
    </source>
</evidence>
<proteinExistence type="predicted"/>
<comment type="caution">
    <text evidence="2">The sequence shown here is derived from an EMBL/GenBank/DDBJ whole genome shotgun (WGS) entry which is preliminary data.</text>
</comment>
<dbReference type="AlphaFoldDB" id="A0A3L8SJN7"/>
<feature type="region of interest" description="Disordered" evidence="1">
    <location>
        <begin position="1"/>
        <end position="63"/>
    </location>
</feature>
<keyword evidence="3" id="KW-1185">Reference proteome</keyword>
<name>A0A3L8SJN7_CHLGU</name>
<feature type="compositionally biased region" description="Low complexity" evidence="1">
    <location>
        <begin position="126"/>
        <end position="138"/>
    </location>
</feature>
<dbReference type="EMBL" id="QUSF01000017">
    <property type="protein sequence ID" value="RLW02981.1"/>
    <property type="molecule type" value="Genomic_DNA"/>
</dbReference>
<feature type="region of interest" description="Disordered" evidence="1">
    <location>
        <begin position="76"/>
        <end position="96"/>
    </location>
</feature>
<sequence>PPAPRCRQPGAPAASGGRAAAPPRIPRAAGGGAARAAPAPSRGGAGAPPAAAPRGGAGGERAAEVHLLQPFPALCAAGAEHPPRSIPRRRAPHPRSADLAGELNICSHDDSRHPRGCLVQRGLAGGAAPARPAAMHRASSLLHHVPG</sequence>
<organism evidence="2 3">
    <name type="scientific">Chloebia gouldiae</name>
    <name type="common">Gouldian finch</name>
    <name type="synonym">Erythrura gouldiae</name>
    <dbReference type="NCBI Taxonomy" id="44316"/>
    <lineage>
        <taxon>Eukaryota</taxon>
        <taxon>Metazoa</taxon>
        <taxon>Chordata</taxon>
        <taxon>Craniata</taxon>
        <taxon>Vertebrata</taxon>
        <taxon>Euteleostomi</taxon>
        <taxon>Archelosauria</taxon>
        <taxon>Archosauria</taxon>
        <taxon>Dinosauria</taxon>
        <taxon>Saurischia</taxon>
        <taxon>Theropoda</taxon>
        <taxon>Coelurosauria</taxon>
        <taxon>Aves</taxon>
        <taxon>Neognathae</taxon>
        <taxon>Neoaves</taxon>
        <taxon>Telluraves</taxon>
        <taxon>Australaves</taxon>
        <taxon>Passeriformes</taxon>
        <taxon>Passeroidea</taxon>
        <taxon>Passeridae</taxon>
        <taxon>Chloebia</taxon>
    </lineage>
</organism>
<accession>A0A3L8SJN7</accession>
<feature type="region of interest" description="Disordered" evidence="1">
    <location>
        <begin position="126"/>
        <end position="147"/>
    </location>
</feature>
<feature type="non-terminal residue" evidence="2">
    <location>
        <position position="1"/>
    </location>
</feature>
<evidence type="ECO:0000256" key="1">
    <source>
        <dbReference type="SAM" id="MobiDB-lite"/>
    </source>
</evidence>
<feature type="compositionally biased region" description="Low complexity" evidence="1">
    <location>
        <begin position="9"/>
        <end position="54"/>
    </location>
</feature>